<feature type="region of interest" description="Disordered" evidence="3">
    <location>
        <begin position="1"/>
        <end position="22"/>
    </location>
</feature>
<proteinExistence type="predicted"/>
<organism evidence="5">
    <name type="scientific">Streptomyces sp. SID7958</name>
    <dbReference type="NCBI Taxonomy" id="2706093"/>
    <lineage>
        <taxon>Bacteria</taxon>
        <taxon>Bacillati</taxon>
        <taxon>Actinomycetota</taxon>
        <taxon>Actinomycetes</taxon>
        <taxon>Kitasatosporales</taxon>
        <taxon>Streptomycetaceae</taxon>
        <taxon>Streptomyces</taxon>
    </lineage>
</organism>
<evidence type="ECO:0000259" key="4">
    <source>
        <dbReference type="Pfam" id="PF00005"/>
    </source>
</evidence>
<feature type="domain" description="ABC transporter" evidence="4">
    <location>
        <begin position="37"/>
        <end position="82"/>
    </location>
</feature>
<dbReference type="PANTHER" id="PTHR43158">
    <property type="entry name" value="SKFA PEPTIDE EXPORT ATP-BINDING PROTEIN SKFE"/>
    <property type="match status" value="1"/>
</dbReference>
<protein>
    <submittedName>
        <fullName evidence="5">ATP-binding cassette domain-containing protein</fullName>
    </submittedName>
</protein>
<comment type="caution">
    <text evidence="5">The sequence shown here is derived from an EMBL/GenBank/DDBJ whole genome shotgun (WGS) entry which is preliminary data.</text>
</comment>
<dbReference type="Pfam" id="PF00005">
    <property type="entry name" value="ABC_tran"/>
    <property type="match status" value="1"/>
</dbReference>
<feature type="non-terminal residue" evidence="5">
    <location>
        <position position="90"/>
    </location>
</feature>
<dbReference type="EMBL" id="JAAGMU010000553">
    <property type="protein sequence ID" value="NEC79612.1"/>
    <property type="molecule type" value="Genomic_DNA"/>
</dbReference>
<gene>
    <name evidence="5" type="ORF">G3I38_10175</name>
</gene>
<dbReference type="InterPro" id="IPR027417">
    <property type="entry name" value="P-loop_NTPase"/>
</dbReference>
<reference evidence="5" key="1">
    <citation type="submission" date="2020-01" db="EMBL/GenBank/DDBJ databases">
        <title>Insect and environment-associated Actinomycetes.</title>
        <authorList>
            <person name="Currrie C."/>
            <person name="Chevrette M."/>
            <person name="Carlson C."/>
            <person name="Stubbendieck R."/>
            <person name="Wendt-Pienkowski E."/>
        </authorList>
    </citation>
    <scope>NUCLEOTIDE SEQUENCE</scope>
    <source>
        <strain evidence="5">SID7958</strain>
    </source>
</reference>
<evidence type="ECO:0000256" key="1">
    <source>
        <dbReference type="ARBA" id="ARBA00022741"/>
    </source>
</evidence>
<dbReference type="InterPro" id="IPR003439">
    <property type="entry name" value="ABC_transporter-like_ATP-bd"/>
</dbReference>
<dbReference type="PANTHER" id="PTHR43158:SF2">
    <property type="entry name" value="SKFA PEPTIDE EXPORT ATP-BINDING PROTEIN SKFE"/>
    <property type="match status" value="1"/>
</dbReference>
<evidence type="ECO:0000313" key="5">
    <source>
        <dbReference type="EMBL" id="NEC79612.1"/>
    </source>
</evidence>
<dbReference type="GO" id="GO:0005524">
    <property type="term" value="F:ATP binding"/>
    <property type="evidence" value="ECO:0007669"/>
    <property type="project" value="UniProtKB-KW"/>
</dbReference>
<evidence type="ECO:0000256" key="3">
    <source>
        <dbReference type="SAM" id="MobiDB-lite"/>
    </source>
</evidence>
<dbReference type="GO" id="GO:0016887">
    <property type="term" value="F:ATP hydrolysis activity"/>
    <property type="evidence" value="ECO:0007669"/>
    <property type="project" value="InterPro"/>
</dbReference>
<evidence type="ECO:0000256" key="2">
    <source>
        <dbReference type="ARBA" id="ARBA00022840"/>
    </source>
</evidence>
<keyword evidence="1" id="KW-0547">Nucleotide-binding</keyword>
<dbReference type="Gene3D" id="3.40.50.300">
    <property type="entry name" value="P-loop containing nucleotide triphosphate hydrolases"/>
    <property type="match status" value="1"/>
</dbReference>
<keyword evidence="2 5" id="KW-0067">ATP-binding</keyword>
<accession>A0A6G3TZC8</accession>
<sequence length="90" mass="9236">MNPTPTPRAVSLPVEAGGSAHVRAERVTGTRASRRVLSDASVTVSARSRIAVVGENGRGKTTLPHVLAGLLTPDAGTVQRSGTIGPARQE</sequence>
<name>A0A6G3TZC8_9ACTN</name>
<dbReference type="AlphaFoldDB" id="A0A6G3TZC8"/>
<dbReference type="SUPFAM" id="SSF52540">
    <property type="entry name" value="P-loop containing nucleoside triphosphate hydrolases"/>
    <property type="match status" value="1"/>
</dbReference>